<keyword evidence="2" id="KW-1185">Reference proteome</keyword>
<dbReference type="AlphaFoldDB" id="A0A8S3WU59"/>
<dbReference type="EMBL" id="CAJQZP010000723">
    <property type="protein sequence ID" value="CAG4981278.1"/>
    <property type="molecule type" value="Genomic_DNA"/>
</dbReference>
<sequence>MFEARCVRRAAGVRRDVAVAGRGAGRHARAAARAGAARRAATQVTACRCCLHVAVLRARAPRDAAPPALAHLLPRAFASPLHAYAPVYYDPFLAAAATADSNYRLQAAKPAVEVNHHVFSARFRYVTIICLLSLSNSCFTALVPTSLKKSLWSVCWDLVALSFIRLAPDKTPQRKVHCLW</sequence>
<evidence type="ECO:0000313" key="2">
    <source>
        <dbReference type="Proteomes" id="UP000691718"/>
    </source>
</evidence>
<comment type="caution">
    <text evidence="1">The sequence shown here is derived from an EMBL/GenBank/DDBJ whole genome shotgun (WGS) entry which is preliminary data.</text>
</comment>
<organism evidence="1 2">
    <name type="scientific">Parnassius apollo</name>
    <name type="common">Apollo butterfly</name>
    <name type="synonym">Papilio apollo</name>
    <dbReference type="NCBI Taxonomy" id="110799"/>
    <lineage>
        <taxon>Eukaryota</taxon>
        <taxon>Metazoa</taxon>
        <taxon>Ecdysozoa</taxon>
        <taxon>Arthropoda</taxon>
        <taxon>Hexapoda</taxon>
        <taxon>Insecta</taxon>
        <taxon>Pterygota</taxon>
        <taxon>Neoptera</taxon>
        <taxon>Endopterygota</taxon>
        <taxon>Lepidoptera</taxon>
        <taxon>Glossata</taxon>
        <taxon>Ditrysia</taxon>
        <taxon>Papilionoidea</taxon>
        <taxon>Papilionidae</taxon>
        <taxon>Parnassiinae</taxon>
        <taxon>Parnassini</taxon>
        <taxon>Parnassius</taxon>
        <taxon>Parnassius</taxon>
    </lineage>
</organism>
<protein>
    <submittedName>
        <fullName evidence="1">(apollo) hypothetical protein</fullName>
    </submittedName>
</protein>
<name>A0A8S3WU59_PARAO</name>
<dbReference type="Proteomes" id="UP000691718">
    <property type="component" value="Unassembled WGS sequence"/>
</dbReference>
<proteinExistence type="predicted"/>
<gene>
    <name evidence="1" type="ORF">PAPOLLO_LOCUS10220</name>
</gene>
<evidence type="ECO:0000313" key="1">
    <source>
        <dbReference type="EMBL" id="CAG4981278.1"/>
    </source>
</evidence>
<reference evidence="1" key="1">
    <citation type="submission" date="2021-04" db="EMBL/GenBank/DDBJ databases">
        <authorList>
            <person name="Tunstrom K."/>
        </authorList>
    </citation>
    <scope>NUCLEOTIDE SEQUENCE</scope>
</reference>
<dbReference type="OrthoDB" id="5382468at2759"/>
<accession>A0A8S3WU59</accession>